<protein>
    <recommendedName>
        <fullName evidence="2">AB hydrolase-1 domain-containing protein</fullName>
    </recommendedName>
</protein>
<accession>A0A834ZZF4</accession>
<dbReference type="EMBL" id="JACEFO010002806">
    <property type="protein sequence ID" value="KAF8648686.1"/>
    <property type="molecule type" value="Genomic_DNA"/>
</dbReference>
<dbReference type="GO" id="GO:0080030">
    <property type="term" value="F:methyl indole-3-acetate esterase activity"/>
    <property type="evidence" value="ECO:0007669"/>
    <property type="project" value="TreeGrafter"/>
</dbReference>
<evidence type="ECO:0000259" key="2">
    <source>
        <dbReference type="Pfam" id="PF12697"/>
    </source>
</evidence>
<dbReference type="GO" id="GO:0009694">
    <property type="term" value="P:jasmonic acid metabolic process"/>
    <property type="evidence" value="ECO:0007669"/>
    <property type="project" value="TreeGrafter"/>
</dbReference>
<gene>
    <name evidence="3" type="ORF">HU200_064736</name>
</gene>
<evidence type="ECO:0000313" key="3">
    <source>
        <dbReference type="EMBL" id="KAF8648686.1"/>
    </source>
</evidence>
<reference evidence="3" key="1">
    <citation type="submission" date="2020-07" db="EMBL/GenBank/DDBJ databases">
        <title>Genome sequence and genetic diversity analysis of an under-domesticated orphan crop, white fonio (Digitaria exilis).</title>
        <authorList>
            <person name="Bennetzen J.L."/>
            <person name="Chen S."/>
            <person name="Ma X."/>
            <person name="Wang X."/>
            <person name="Yssel A.E.J."/>
            <person name="Chaluvadi S.R."/>
            <person name="Johnson M."/>
            <person name="Gangashetty P."/>
            <person name="Hamidou F."/>
            <person name="Sanogo M.D."/>
            <person name="Zwaenepoel A."/>
            <person name="Wallace J."/>
            <person name="Van De Peer Y."/>
            <person name="Van Deynze A."/>
        </authorList>
    </citation>
    <scope>NUCLEOTIDE SEQUENCE</scope>
    <source>
        <tissue evidence="3">Leaves</tissue>
    </source>
</reference>
<dbReference type="FunFam" id="3.40.50.1820:FF:000051">
    <property type="entry name" value="(S)-hydroxynitrile lyase"/>
    <property type="match status" value="2"/>
</dbReference>
<name>A0A834ZZF4_9POAL</name>
<dbReference type="PANTHER" id="PTHR10992:SF1079">
    <property type="entry name" value="ESTERASE PIR7A"/>
    <property type="match status" value="1"/>
</dbReference>
<feature type="domain" description="AB hydrolase-1" evidence="2">
    <location>
        <begin position="257"/>
        <end position="503"/>
    </location>
</feature>
<dbReference type="Proteomes" id="UP000636709">
    <property type="component" value="Unassembled WGS sequence"/>
</dbReference>
<dbReference type="PANTHER" id="PTHR10992">
    <property type="entry name" value="METHYLESTERASE FAMILY MEMBER"/>
    <property type="match status" value="1"/>
</dbReference>
<evidence type="ECO:0000313" key="4">
    <source>
        <dbReference type="Proteomes" id="UP000636709"/>
    </source>
</evidence>
<sequence>MDGVGGGKHFILVHGLCHGAWCWYKVATLLRAAGHRVTALDLAAAGAHPARLDEVRSFEEYSRPLLRAMDAAPPGEKAVLVGHSFGGHNLALAMEAHPEKIAVAVFVSAPMPVAGHPMSATMEQHLKGDSAPRSFLDCTFGIVERGSENPAETLLLGPEWMAQKMYQLSPPEDLTLARMMVRPAQMFLGDETMTGEEVLTEERYGAVSRVFVVAEEDKTWTAEEQRRVAVSGGPGVEQGQQRSMEGGNKEQRQRHHFVLVHGVSHGAWCWYKVSTALSAAGHRVTALDMAACGARPGRAEEVSSFEEYSRPLLDAVAALPAGEKAVLVGHSFGGHSLALTMERYPNRVAVAVFVSAAMPAAGKPMALVFQQASQEHRPDDFFLDCKIGPSGDPQHPVETIQFGPRFLEQRMYQHSPPEDLTLAMAATRPSRRFRNDATMTNGDALTAERYGAVRRVCVVAEDDASWSAKFQRSMASWNPGTEVIGLQGADHMPMFSKPKELSELLMEIADKYSGQA</sequence>
<dbReference type="AlphaFoldDB" id="A0A834ZZF4"/>
<dbReference type="InterPro" id="IPR000073">
    <property type="entry name" value="AB_hydrolase_1"/>
</dbReference>
<proteinExistence type="predicted"/>
<dbReference type="InterPro" id="IPR029058">
    <property type="entry name" value="AB_hydrolase_fold"/>
</dbReference>
<feature type="region of interest" description="Disordered" evidence="1">
    <location>
        <begin position="225"/>
        <end position="247"/>
    </location>
</feature>
<dbReference type="Gene3D" id="3.40.50.1820">
    <property type="entry name" value="alpha/beta hydrolase"/>
    <property type="match status" value="2"/>
</dbReference>
<dbReference type="GO" id="GO:0080031">
    <property type="term" value="F:methyl salicylate esterase activity"/>
    <property type="evidence" value="ECO:0007669"/>
    <property type="project" value="TreeGrafter"/>
</dbReference>
<dbReference type="OrthoDB" id="408373at2759"/>
<dbReference type="SUPFAM" id="SSF53474">
    <property type="entry name" value="alpha/beta-Hydrolases"/>
    <property type="match status" value="2"/>
</dbReference>
<comment type="caution">
    <text evidence="3">The sequence shown here is derived from an EMBL/GenBank/DDBJ whole genome shotgun (WGS) entry which is preliminary data.</text>
</comment>
<dbReference type="Pfam" id="PF12697">
    <property type="entry name" value="Abhydrolase_6"/>
    <property type="match status" value="2"/>
</dbReference>
<evidence type="ECO:0000256" key="1">
    <source>
        <dbReference type="SAM" id="MobiDB-lite"/>
    </source>
</evidence>
<keyword evidence="4" id="KW-1185">Reference proteome</keyword>
<dbReference type="InterPro" id="IPR045889">
    <property type="entry name" value="MES/HNL"/>
</dbReference>
<feature type="domain" description="AB hydrolase-1" evidence="2">
    <location>
        <begin position="11"/>
        <end position="229"/>
    </location>
</feature>
<dbReference type="GO" id="GO:0009696">
    <property type="term" value="P:salicylic acid metabolic process"/>
    <property type="evidence" value="ECO:0007669"/>
    <property type="project" value="TreeGrafter"/>
</dbReference>
<dbReference type="GO" id="GO:0080032">
    <property type="term" value="F:methyl jasmonate esterase activity"/>
    <property type="evidence" value="ECO:0007669"/>
    <property type="project" value="TreeGrafter"/>
</dbReference>
<organism evidence="3 4">
    <name type="scientific">Digitaria exilis</name>
    <dbReference type="NCBI Taxonomy" id="1010633"/>
    <lineage>
        <taxon>Eukaryota</taxon>
        <taxon>Viridiplantae</taxon>
        <taxon>Streptophyta</taxon>
        <taxon>Embryophyta</taxon>
        <taxon>Tracheophyta</taxon>
        <taxon>Spermatophyta</taxon>
        <taxon>Magnoliopsida</taxon>
        <taxon>Liliopsida</taxon>
        <taxon>Poales</taxon>
        <taxon>Poaceae</taxon>
        <taxon>PACMAD clade</taxon>
        <taxon>Panicoideae</taxon>
        <taxon>Panicodae</taxon>
        <taxon>Paniceae</taxon>
        <taxon>Anthephorinae</taxon>
        <taxon>Digitaria</taxon>
    </lineage>
</organism>